<evidence type="ECO:0000256" key="2">
    <source>
        <dbReference type="ARBA" id="ARBA00022771"/>
    </source>
</evidence>
<dbReference type="KEGG" id="mmet:MCMEM_1096"/>
<sequence>MGLADRGYKRDSNGNLILPDDVPKKDTNLNNTDSTSNNSNSKNKCFLCGKTPGIKKGQVRHHTGGKMDIIQDTYQFLFKCNFCGNSYCEDHRLPEQHNCIGLLMKGGIPKPTKSPSMMSSTVIVEPVIKKKEKASNNSPPVPVASSMPKRETWYSTKRLIAAMLVFVVLMSGAYFVFTSAGDFSIWDSSYESMGVPSVQFIKASGEPIELIDNEYAHDVTWDELIGFIKADDTDRLIYADDSFVCADFAERLHNKAEKAGIRSAFVTIDFYDDVDGHALNAFETTDKGLVYVDCTGSTQQIGELDSYDKIGYIEVGKEYGLISAYYTKDPAYTFYETRNKNMMGFFESLGIVKSVDIYWTAESF</sequence>
<name>A0A0E3WZZ9_METMT</name>
<gene>
    <name evidence="7" type="ORF">MCMEM_1096</name>
</gene>
<dbReference type="EMBL" id="CP009518">
    <property type="protein sequence ID" value="AKB85149.1"/>
    <property type="molecule type" value="Genomic_DNA"/>
</dbReference>
<proteinExistence type="predicted"/>
<dbReference type="GO" id="GO:0008270">
    <property type="term" value="F:zinc ion binding"/>
    <property type="evidence" value="ECO:0007669"/>
    <property type="project" value="UniProtKB-KW"/>
</dbReference>
<keyword evidence="8" id="KW-1185">Reference proteome</keyword>
<dbReference type="Pfam" id="PF01428">
    <property type="entry name" value="zf-AN1"/>
    <property type="match status" value="1"/>
</dbReference>
<dbReference type="InterPro" id="IPR000058">
    <property type="entry name" value="Znf_AN1"/>
</dbReference>
<keyword evidence="2" id="KW-0863">Zinc-finger</keyword>
<keyword evidence="3" id="KW-0862">Zinc</keyword>
<evidence type="ECO:0000256" key="5">
    <source>
        <dbReference type="SAM" id="Phobius"/>
    </source>
</evidence>
<dbReference type="AlphaFoldDB" id="A0A0E3WZZ9"/>
<dbReference type="GeneID" id="24893631"/>
<evidence type="ECO:0000256" key="4">
    <source>
        <dbReference type="SAM" id="MobiDB-lite"/>
    </source>
</evidence>
<keyword evidence="5" id="KW-0472">Membrane</keyword>
<protein>
    <recommendedName>
        <fullName evidence="6">AN1-type domain-containing protein</fullName>
    </recommendedName>
</protein>
<evidence type="ECO:0000259" key="6">
    <source>
        <dbReference type="SMART" id="SM00154"/>
    </source>
</evidence>
<reference evidence="7 8" key="1">
    <citation type="submission" date="2014-07" db="EMBL/GenBank/DDBJ databases">
        <title>Methanogenic archaea and the global carbon cycle.</title>
        <authorList>
            <person name="Henriksen J.R."/>
            <person name="Luke J."/>
            <person name="Reinhart S."/>
            <person name="Benedict M.N."/>
            <person name="Youngblut N.D."/>
            <person name="Metcalf M.E."/>
            <person name="Whitaker R.J."/>
            <person name="Metcalf W.W."/>
        </authorList>
    </citation>
    <scope>NUCLEOTIDE SEQUENCE [LARGE SCALE GENOMIC DNA]</scope>
    <source>
        <strain evidence="7 8">MM1</strain>
    </source>
</reference>
<accession>A0A0E3WZZ9</accession>
<evidence type="ECO:0000313" key="7">
    <source>
        <dbReference type="EMBL" id="AKB85149.1"/>
    </source>
</evidence>
<dbReference type="InterPro" id="IPR035896">
    <property type="entry name" value="AN1-like_Znf"/>
</dbReference>
<evidence type="ECO:0000256" key="3">
    <source>
        <dbReference type="ARBA" id="ARBA00022833"/>
    </source>
</evidence>
<feature type="compositionally biased region" description="Basic and acidic residues" evidence="4">
    <location>
        <begin position="1"/>
        <end position="12"/>
    </location>
</feature>
<keyword evidence="1" id="KW-0479">Metal-binding</keyword>
<dbReference type="HOGENOM" id="CLU_757818_0_0_2"/>
<dbReference type="Gene3D" id="4.10.1110.10">
    <property type="entry name" value="AN1-like Zinc finger"/>
    <property type="match status" value="1"/>
</dbReference>
<dbReference type="RefSeq" id="WP_048205281.1">
    <property type="nucleotide sequence ID" value="NZ_CP009518.1"/>
</dbReference>
<keyword evidence="5" id="KW-0812">Transmembrane</keyword>
<evidence type="ECO:0000313" key="8">
    <source>
        <dbReference type="Proteomes" id="UP000033048"/>
    </source>
</evidence>
<dbReference type="SUPFAM" id="SSF118310">
    <property type="entry name" value="AN1-like Zinc finger"/>
    <property type="match status" value="1"/>
</dbReference>
<dbReference type="SMART" id="SM00154">
    <property type="entry name" value="ZnF_AN1"/>
    <property type="match status" value="1"/>
</dbReference>
<keyword evidence="5" id="KW-1133">Transmembrane helix</keyword>
<feature type="transmembrane region" description="Helical" evidence="5">
    <location>
        <begin position="159"/>
        <end position="177"/>
    </location>
</feature>
<dbReference type="Proteomes" id="UP000033048">
    <property type="component" value="Chromosome"/>
</dbReference>
<feature type="domain" description="AN1-type" evidence="6">
    <location>
        <begin position="62"/>
        <end position="104"/>
    </location>
</feature>
<organism evidence="7 8">
    <name type="scientific">Methanococcoides methylutens MM1</name>
    <dbReference type="NCBI Taxonomy" id="1434104"/>
    <lineage>
        <taxon>Archaea</taxon>
        <taxon>Methanobacteriati</taxon>
        <taxon>Methanobacteriota</taxon>
        <taxon>Stenosarchaea group</taxon>
        <taxon>Methanomicrobia</taxon>
        <taxon>Methanosarcinales</taxon>
        <taxon>Methanosarcinaceae</taxon>
        <taxon>Methanococcoides</taxon>
    </lineage>
</organism>
<feature type="compositionally biased region" description="Low complexity" evidence="4">
    <location>
        <begin position="28"/>
        <end position="39"/>
    </location>
</feature>
<evidence type="ECO:0000256" key="1">
    <source>
        <dbReference type="ARBA" id="ARBA00022723"/>
    </source>
</evidence>
<dbReference type="OrthoDB" id="26567at2157"/>
<feature type="region of interest" description="Disordered" evidence="4">
    <location>
        <begin position="1"/>
        <end position="39"/>
    </location>
</feature>